<dbReference type="Pfam" id="PF02541">
    <property type="entry name" value="Ppx-GppA"/>
    <property type="match status" value="1"/>
</dbReference>
<dbReference type="SUPFAM" id="SSF53067">
    <property type="entry name" value="Actin-like ATPase domain"/>
    <property type="match status" value="2"/>
</dbReference>
<evidence type="ECO:0000256" key="1">
    <source>
        <dbReference type="ARBA" id="ARBA00007125"/>
    </source>
</evidence>
<feature type="region of interest" description="Disordered" evidence="2">
    <location>
        <begin position="282"/>
        <end position="564"/>
    </location>
</feature>
<dbReference type="InterPro" id="IPR050273">
    <property type="entry name" value="GppA/Ppx_hydrolase"/>
</dbReference>
<feature type="compositionally biased region" description="Basic residues" evidence="2">
    <location>
        <begin position="524"/>
        <end position="539"/>
    </location>
</feature>
<feature type="compositionally biased region" description="Low complexity" evidence="2">
    <location>
        <begin position="450"/>
        <end position="495"/>
    </location>
</feature>
<feature type="domain" description="Ppx/GppA phosphatase N-terminal" evidence="3">
    <location>
        <begin position="8"/>
        <end position="251"/>
    </location>
</feature>
<sequence length="564" mass="59621">MQEACDQAEKQGCEELLAMVTSAIRDAGNGLEVLDRIRERTGVDLQVLSGEDEARLTFLAVRRWFGWSAGRLLILDIGGGSLELASGIDEDPDVALSLPLGAGRMTRQFLPEARRGGRPDLEALDELEDYAAGLIEPAAKKLRGAGRPDLVAATSKTFRTLARLTGAAPYSAGLQVPRELTVEGLGQLVGFISRIESNALAELRGVSPDRAHQVPAGAVVAAATMRALDVRCVRICPWALREGVILRRLDSLGGCDGRAGLEPGHGGRSLAEILREAGIESANRAARRRTWDDPEETGIRQRRAEAAAADGAAGRAGYGRRRSDLEPSRPDFTTPPPGVERRQNPERRQPRVPVAGPSTAAIPGLRPDRKPGVPAGSPMPSAPVPHIAAPRAPLHSQPVPTLDRRAGQPIPQRGSSRPGREPDHPTTGPIPVVRAGQTDADPDDLDATPRRAPSRGCASPASSSSPSPRASVSTSPPPCSGRSSRTSPSCSPLGGHRPGHRRRCLAPQAGTGAGRSPPAGGAGLRRHPADHRAGRRAAGRRVLSGLSRPAPPRPHGRTPRRSRR</sequence>
<dbReference type="PANTHER" id="PTHR30005:SF0">
    <property type="entry name" value="RETROGRADE REGULATION PROTEIN 2"/>
    <property type="match status" value="1"/>
</dbReference>
<evidence type="ECO:0000256" key="2">
    <source>
        <dbReference type="SAM" id="MobiDB-lite"/>
    </source>
</evidence>
<dbReference type="InterPro" id="IPR003695">
    <property type="entry name" value="Ppx_GppA_N"/>
</dbReference>
<dbReference type="Gene3D" id="3.30.420.40">
    <property type="match status" value="1"/>
</dbReference>
<organism evidence="4 5">
    <name type="scientific">Blastococcus brunescens</name>
    <dbReference type="NCBI Taxonomy" id="1564165"/>
    <lineage>
        <taxon>Bacteria</taxon>
        <taxon>Bacillati</taxon>
        <taxon>Actinomycetota</taxon>
        <taxon>Actinomycetes</taxon>
        <taxon>Geodermatophilales</taxon>
        <taxon>Geodermatophilaceae</taxon>
        <taxon>Blastococcus</taxon>
    </lineage>
</organism>
<evidence type="ECO:0000259" key="3">
    <source>
        <dbReference type="Pfam" id="PF02541"/>
    </source>
</evidence>
<dbReference type="RefSeq" id="WP_324274522.1">
    <property type="nucleotide sequence ID" value="NZ_CP141261.1"/>
</dbReference>
<feature type="compositionally biased region" description="Basic and acidic residues" evidence="2">
    <location>
        <begin position="339"/>
        <end position="349"/>
    </location>
</feature>
<proteinExistence type="inferred from homology"/>
<reference evidence="4 5" key="1">
    <citation type="submission" date="2023-12" db="EMBL/GenBank/DDBJ databases">
        <title>Blastococcus brunescens sp. nov., an actonobacterium isolated from sandstone collected in sahara desert.</title>
        <authorList>
            <person name="Gtari M."/>
            <person name="Ghodhbane F."/>
        </authorList>
    </citation>
    <scope>NUCLEOTIDE SEQUENCE [LARGE SCALE GENOMIC DNA]</scope>
    <source>
        <strain evidence="4 5">BMG 8361</strain>
    </source>
</reference>
<dbReference type="Gene3D" id="3.30.420.150">
    <property type="entry name" value="Exopolyphosphatase. Domain 2"/>
    <property type="match status" value="1"/>
</dbReference>
<gene>
    <name evidence="4" type="ORF">U6N30_25895</name>
</gene>
<dbReference type="Proteomes" id="UP001324287">
    <property type="component" value="Chromosome"/>
</dbReference>
<feature type="compositionally biased region" description="Low complexity" evidence="2">
    <location>
        <begin position="306"/>
        <end position="315"/>
    </location>
</feature>
<name>A0ABZ1AZ42_9ACTN</name>
<dbReference type="EMBL" id="CP141261">
    <property type="protein sequence ID" value="WRL63186.1"/>
    <property type="molecule type" value="Genomic_DNA"/>
</dbReference>
<accession>A0ABZ1AZ42</accession>
<protein>
    <recommendedName>
        <fullName evidence="3">Ppx/GppA phosphatase N-terminal domain-containing protein</fullName>
    </recommendedName>
</protein>
<evidence type="ECO:0000313" key="5">
    <source>
        <dbReference type="Proteomes" id="UP001324287"/>
    </source>
</evidence>
<dbReference type="InterPro" id="IPR043129">
    <property type="entry name" value="ATPase_NBD"/>
</dbReference>
<evidence type="ECO:0000313" key="4">
    <source>
        <dbReference type="EMBL" id="WRL63186.1"/>
    </source>
</evidence>
<feature type="compositionally biased region" description="Basic and acidic residues" evidence="2">
    <location>
        <begin position="289"/>
        <end position="305"/>
    </location>
</feature>
<keyword evidence="5" id="KW-1185">Reference proteome</keyword>
<dbReference type="PANTHER" id="PTHR30005">
    <property type="entry name" value="EXOPOLYPHOSPHATASE"/>
    <property type="match status" value="1"/>
</dbReference>
<feature type="compositionally biased region" description="Basic residues" evidence="2">
    <location>
        <begin position="554"/>
        <end position="564"/>
    </location>
</feature>
<comment type="similarity">
    <text evidence="1">Belongs to the GppA/Ppx family.</text>
</comment>
<dbReference type="CDD" id="cd24056">
    <property type="entry name" value="ASKHA_NBD_MtPPX1-like"/>
    <property type="match status" value="1"/>
</dbReference>